<dbReference type="AlphaFoldDB" id="N0BC21"/>
<dbReference type="KEGG" id="hdt:HYPDE_31858"/>
<keyword evidence="1" id="KW-0732">Signal</keyword>
<name>N0BC21_9HYPH</name>
<dbReference type="EMBL" id="CP005587">
    <property type="protein sequence ID" value="AGK58046.1"/>
    <property type="molecule type" value="Genomic_DNA"/>
</dbReference>
<accession>N0BC21</accession>
<evidence type="ECO:0000313" key="4">
    <source>
        <dbReference type="Proteomes" id="UP000005952"/>
    </source>
</evidence>
<feature type="signal peptide" evidence="1">
    <location>
        <begin position="1"/>
        <end position="19"/>
    </location>
</feature>
<protein>
    <recommendedName>
        <fullName evidence="2">PepSY domain-containing protein</fullName>
    </recommendedName>
</protein>
<keyword evidence="4" id="KW-1185">Reference proteome</keyword>
<gene>
    <name evidence="3" type="ORF">HYPDE_31858</name>
</gene>
<evidence type="ECO:0000256" key="1">
    <source>
        <dbReference type="SAM" id="SignalP"/>
    </source>
</evidence>
<sequence length="110" mass="12190">MRYSSRFLMAAALTTLLFAGGTVISTADDDDARDHEIARQALVEGRIRPLTEITEAFKTQFAGEIVGVELEAKGPDRFVYEFKVLTPEGKLKEVKVDAKTAKILKVEDDD</sequence>
<dbReference type="Gene3D" id="3.10.450.40">
    <property type="match status" value="1"/>
</dbReference>
<dbReference type="Pfam" id="PF03413">
    <property type="entry name" value="PepSY"/>
    <property type="match status" value="1"/>
</dbReference>
<feature type="domain" description="PepSY" evidence="2">
    <location>
        <begin position="50"/>
        <end position="107"/>
    </location>
</feature>
<evidence type="ECO:0000313" key="3">
    <source>
        <dbReference type="EMBL" id="AGK58046.1"/>
    </source>
</evidence>
<dbReference type="eggNOG" id="COG3212">
    <property type="taxonomic scope" value="Bacteria"/>
</dbReference>
<dbReference type="STRING" id="670307.HYPDE_31858"/>
<dbReference type="RefSeq" id="WP_015598077.1">
    <property type="nucleotide sequence ID" value="NC_021172.1"/>
</dbReference>
<organism evidence="3 4">
    <name type="scientific">Hyphomicrobium denitrificans 1NES1</name>
    <dbReference type="NCBI Taxonomy" id="670307"/>
    <lineage>
        <taxon>Bacteria</taxon>
        <taxon>Pseudomonadati</taxon>
        <taxon>Pseudomonadota</taxon>
        <taxon>Alphaproteobacteria</taxon>
        <taxon>Hyphomicrobiales</taxon>
        <taxon>Hyphomicrobiaceae</taxon>
        <taxon>Hyphomicrobium</taxon>
    </lineage>
</organism>
<dbReference type="InterPro" id="IPR025711">
    <property type="entry name" value="PepSY"/>
</dbReference>
<evidence type="ECO:0000259" key="2">
    <source>
        <dbReference type="Pfam" id="PF03413"/>
    </source>
</evidence>
<reference evidence="3 4" key="1">
    <citation type="journal article" date="2013" name="Genome Announc.">
        <title>Genome sequences for three denitrifying bacterial strains isolated from a uranium- and nitrate-contaminated subsurface environment.</title>
        <authorList>
            <person name="Venkatramanan R."/>
            <person name="Prakash O."/>
            <person name="Woyke T."/>
            <person name="Chain P."/>
            <person name="Goodwin L.A."/>
            <person name="Watson D."/>
            <person name="Brooks S."/>
            <person name="Kostka J.E."/>
            <person name="Green S.J."/>
        </authorList>
    </citation>
    <scope>NUCLEOTIDE SEQUENCE [LARGE SCALE GENOMIC DNA]</scope>
    <source>
        <strain evidence="3 4">1NES1</strain>
    </source>
</reference>
<dbReference type="HOGENOM" id="CLU_143489_2_0_5"/>
<proteinExistence type="predicted"/>
<feature type="chain" id="PRO_5004105245" description="PepSY domain-containing protein" evidence="1">
    <location>
        <begin position="20"/>
        <end position="110"/>
    </location>
</feature>
<dbReference type="Proteomes" id="UP000005952">
    <property type="component" value="Chromosome"/>
</dbReference>